<gene>
    <name evidence="2" type="ORF">GTS_56490</name>
</gene>
<keyword evidence="3" id="KW-1185">Reference proteome</keyword>
<accession>A0A4D4JHY5</accession>
<dbReference type="AlphaFoldDB" id="A0A4D4JHY5"/>
<sequence>MGRGPDGGPVIPVKIAPSDFHLVAQAFVDAQNDLERIRADLLNGLDAANGAAGACDGAQQYQSGWAAAMDSIVNDGFHTASDLLGAIGKGIDVSALNHWTADQDSVPGQTGSPPPWTPVAPNPWPSNTDFAILTGDAPWWLPGFLQKYVPTADTGRIDAAADACRKAAAAIRDLATRLHGRLQGLVSNNSSADVAELEQFWQQAAGPQSILTGLPQALDDIGNSLIGFRVWNDDTQEVIKEKIKAVIDGLGAAGAVLAVASLLTDGALDAIIAGVIEALEAFGIDAEGALVAPIAEVVATAEAGLLAAGGAVAVAKGVQPAMQAAISGTPKPNVEGVDATKISDDLGAPTKPTRAPDPNATPRGVPEGVKPNDNAAKKLAIQRENESASILARAQYR</sequence>
<feature type="region of interest" description="Disordered" evidence="1">
    <location>
        <begin position="327"/>
        <end position="372"/>
    </location>
</feature>
<proteinExistence type="predicted"/>
<dbReference type="RefSeq" id="WP_137816910.1">
    <property type="nucleotide sequence ID" value="NZ_BJFL01000080.1"/>
</dbReference>
<dbReference type="Proteomes" id="UP000298860">
    <property type="component" value="Unassembled WGS sequence"/>
</dbReference>
<reference evidence="3" key="1">
    <citation type="submission" date="2019-04" db="EMBL/GenBank/DDBJ databases">
        <title>Draft genome sequence of Pseudonocardiaceae bacterium SL3-2-4.</title>
        <authorList>
            <person name="Ningsih F."/>
            <person name="Yokota A."/>
            <person name="Sakai Y."/>
            <person name="Nanatani K."/>
            <person name="Yabe S."/>
            <person name="Oetari A."/>
            <person name="Sjamsuridzal W."/>
        </authorList>
    </citation>
    <scope>NUCLEOTIDE SEQUENCE [LARGE SCALE GENOMIC DNA]</scope>
    <source>
        <strain evidence="3">SL3-2-4</strain>
    </source>
</reference>
<protein>
    <submittedName>
        <fullName evidence="2">Uncharacterized protein</fullName>
    </submittedName>
</protein>
<evidence type="ECO:0000256" key="1">
    <source>
        <dbReference type="SAM" id="MobiDB-lite"/>
    </source>
</evidence>
<dbReference type="OrthoDB" id="5524878at2"/>
<dbReference type="EMBL" id="BJFL01000080">
    <property type="protein sequence ID" value="GDY34016.1"/>
    <property type="molecule type" value="Genomic_DNA"/>
</dbReference>
<name>A0A4D4JHY5_9PSEU</name>
<organism evidence="2 3">
    <name type="scientific">Gandjariella thermophila</name>
    <dbReference type="NCBI Taxonomy" id="1931992"/>
    <lineage>
        <taxon>Bacteria</taxon>
        <taxon>Bacillati</taxon>
        <taxon>Actinomycetota</taxon>
        <taxon>Actinomycetes</taxon>
        <taxon>Pseudonocardiales</taxon>
        <taxon>Pseudonocardiaceae</taxon>
        <taxon>Gandjariella</taxon>
    </lineage>
</organism>
<comment type="caution">
    <text evidence="2">The sequence shown here is derived from an EMBL/GenBank/DDBJ whole genome shotgun (WGS) entry which is preliminary data.</text>
</comment>
<evidence type="ECO:0000313" key="3">
    <source>
        <dbReference type="Proteomes" id="UP000298860"/>
    </source>
</evidence>
<evidence type="ECO:0000313" key="2">
    <source>
        <dbReference type="EMBL" id="GDY34016.1"/>
    </source>
</evidence>